<name>A0AAP3DIK1_BRELA</name>
<sequence length="58" mass="6619">MAKEPRKPSAYLKAQILQSKRYTPVEKDVITAILGDEKRYTHDEVAIIIQEFRGGEVS</sequence>
<dbReference type="AlphaFoldDB" id="A0AAP3DIK1"/>
<gene>
    <name evidence="1" type="ORF">O0554_17700</name>
</gene>
<accession>A0AAP3DIK1</accession>
<dbReference type="Proteomes" id="UP001077662">
    <property type="component" value="Unassembled WGS sequence"/>
</dbReference>
<evidence type="ECO:0000313" key="2">
    <source>
        <dbReference type="Proteomes" id="UP001077662"/>
    </source>
</evidence>
<reference evidence="1" key="1">
    <citation type="submission" date="2022-09" db="EMBL/GenBank/DDBJ databases">
        <title>Genome analysis and characterization of larvicidal activity of Brevibacillus strains.</title>
        <authorList>
            <person name="Patrusheva E.V."/>
            <person name="Izotova A.O."/>
            <person name="Toshchakov S.V."/>
            <person name="Sineoky S.P."/>
        </authorList>
    </citation>
    <scope>NUCLEOTIDE SEQUENCE</scope>
    <source>
        <strain evidence="1">VKPM_B-13247</strain>
    </source>
</reference>
<dbReference type="RefSeq" id="WP_258434179.1">
    <property type="nucleotide sequence ID" value="NZ_JANSGW010000024.1"/>
</dbReference>
<dbReference type="EMBL" id="JAPTNE010000024">
    <property type="protein sequence ID" value="MCZ0808723.1"/>
    <property type="molecule type" value="Genomic_DNA"/>
</dbReference>
<organism evidence="1 2">
    <name type="scientific">Brevibacillus laterosporus</name>
    <name type="common">Bacillus laterosporus</name>
    <dbReference type="NCBI Taxonomy" id="1465"/>
    <lineage>
        <taxon>Bacteria</taxon>
        <taxon>Bacillati</taxon>
        <taxon>Bacillota</taxon>
        <taxon>Bacilli</taxon>
        <taxon>Bacillales</taxon>
        <taxon>Paenibacillaceae</taxon>
        <taxon>Brevibacillus</taxon>
    </lineage>
</organism>
<comment type="caution">
    <text evidence="1">The sequence shown here is derived from an EMBL/GenBank/DDBJ whole genome shotgun (WGS) entry which is preliminary data.</text>
</comment>
<evidence type="ECO:0000313" key="1">
    <source>
        <dbReference type="EMBL" id="MCZ0808723.1"/>
    </source>
</evidence>
<proteinExistence type="predicted"/>
<protein>
    <submittedName>
        <fullName evidence="1">Uncharacterized protein</fullName>
    </submittedName>
</protein>